<evidence type="ECO:0000313" key="2">
    <source>
        <dbReference type="EMBL" id="KQM08806.1"/>
    </source>
</evidence>
<feature type="repeat" description="TPR" evidence="1">
    <location>
        <begin position="508"/>
        <end position="541"/>
    </location>
</feature>
<dbReference type="InterPro" id="IPR011990">
    <property type="entry name" value="TPR-like_helical_dom_sf"/>
</dbReference>
<evidence type="ECO:0000256" key="1">
    <source>
        <dbReference type="PROSITE-ProRule" id="PRU00339"/>
    </source>
</evidence>
<keyword evidence="1" id="KW-0802">TPR repeat</keyword>
<dbReference type="InterPro" id="IPR019734">
    <property type="entry name" value="TPR_rpt"/>
</dbReference>
<feature type="repeat" description="TPR" evidence="1">
    <location>
        <begin position="619"/>
        <end position="652"/>
    </location>
</feature>
<dbReference type="SMART" id="SM00028">
    <property type="entry name" value="TPR"/>
    <property type="match status" value="13"/>
</dbReference>
<dbReference type="Proteomes" id="UP000054172">
    <property type="component" value="Unassembled WGS sequence"/>
</dbReference>
<dbReference type="EMBL" id="LIIK01000021">
    <property type="protein sequence ID" value="KQM08806.1"/>
    <property type="molecule type" value="Genomic_DNA"/>
</dbReference>
<dbReference type="Pfam" id="PF13174">
    <property type="entry name" value="TPR_6"/>
    <property type="match status" value="3"/>
</dbReference>
<protein>
    <submittedName>
        <fullName evidence="2">Uncharacterized protein</fullName>
    </submittedName>
</protein>
<dbReference type="PATRIC" id="fig|1702214.3.peg.2079"/>
<dbReference type="PANTHER" id="PTHR12558:SF13">
    <property type="entry name" value="CELL DIVISION CYCLE PROTEIN 27 HOMOLOG"/>
    <property type="match status" value="1"/>
</dbReference>
<dbReference type="Pfam" id="PF13432">
    <property type="entry name" value="TPR_16"/>
    <property type="match status" value="6"/>
</dbReference>
<dbReference type="SUPFAM" id="SSF48452">
    <property type="entry name" value="TPR-like"/>
    <property type="match status" value="6"/>
</dbReference>
<evidence type="ECO:0000313" key="3">
    <source>
        <dbReference type="Proteomes" id="UP000054172"/>
    </source>
</evidence>
<dbReference type="Gene3D" id="1.25.40.10">
    <property type="entry name" value="Tetratricopeptide repeat domain"/>
    <property type="match status" value="8"/>
</dbReference>
<dbReference type="PANTHER" id="PTHR12558">
    <property type="entry name" value="CELL DIVISION CYCLE 16,23,27"/>
    <property type="match status" value="1"/>
</dbReference>
<gene>
    <name evidence="2" type="ORF">AL399_05280</name>
</gene>
<proteinExistence type="predicted"/>
<feature type="repeat" description="TPR" evidence="1">
    <location>
        <begin position="656"/>
        <end position="689"/>
    </location>
</feature>
<comment type="caution">
    <text evidence="2">The sequence shown here is derived from an EMBL/GenBank/DDBJ whole genome shotgun (WGS) entry which is preliminary data.</text>
</comment>
<name>A0A0Q4B8W6_9BACT</name>
<reference evidence="2" key="1">
    <citation type="submission" date="2015-08" db="EMBL/GenBank/DDBJ databases">
        <title>Candidatus Bacteriodes Periocalifornicus.</title>
        <authorList>
            <person name="McLean J.S."/>
            <person name="Kelley S."/>
        </authorList>
    </citation>
    <scope>NUCLEOTIDE SEQUENCE [LARGE SCALE GENOMIC DNA]</scope>
    <source>
        <strain evidence="2">12B</strain>
    </source>
</reference>
<organism evidence="2 3">
    <name type="scientific">Candidatus [Bacteroides] periocalifornicus</name>
    <dbReference type="NCBI Taxonomy" id="1702214"/>
    <lineage>
        <taxon>Bacteria</taxon>
        <taxon>Pseudomonadati</taxon>
        <taxon>Bacteroidota</taxon>
    </lineage>
</organism>
<dbReference type="PROSITE" id="PS50005">
    <property type="entry name" value="TPR"/>
    <property type="match status" value="3"/>
</dbReference>
<keyword evidence="3" id="KW-1185">Reference proteome</keyword>
<dbReference type="STRING" id="1702214.AL399_05280"/>
<dbReference type="AlphaFoldDB" id="A0A0Q4B8W6"/>
<accession>A0A0Q4B8W6</accession>
<sequence length="1023" mass="115892">MGWCGRLLLLALVWLPGRSIGQVWEAARPFQEAFDNGVELYRAEKYAVAQAAFAEALAHAEPGVDLQRADAAYFHAVCAARLGRADAIFLLERFLDGYPESLRANTARFEIAKLYYEQHGYQQAIAHFAQLQRKAFTADVWAEIQFKKGYAHLQLNEQEQAMPLFAELKGGTSYYANPAAYYYGHIAYSQGHDATALAEFERLKDDPTFAPIVPYYIAQIYYRLGRYREVVDYVTPMLPNMSSKRKVEMQRVMAASYLALDEPQKALPYMESFLAESPQLARDDHYLAGILYQETGRCDLAVEHLEKAVTVADSISQNANYHLGYCYLQLGDSVRARRALELAASVNFNPTITEDALFNFAKLTMEQRVNPFADAVDAFARYIEEYPSSPRIDQAYTYLGMAFSATQKYQRALEVLERVKMPTATTRNALQRASYYRGVELFQNLKYQEAIERFDYALKTPGMDPTLYAKALYWKAEAHYKLEQYAVAAKYYQDFLKAGGAFSRPEYPLASYNLGYCYFKMRNYPQAISWFRQFPEMLKDSDPQLLTDAYARVGDSYYIQRQYWPAIEFYDKAAKANGPGADYALYQQGFSLGLVDRPEKKIGVLGQMAARYPQSLYCGQADFEIAQTYQQMDQLQPAIEYYNRVISNFPSSQWVPQALVQVGLAQYALNNYDEAIQSFERVIREYSGTPPMHEALAALERVYNAKGDVKPYLAYLEQIGQSERVSAPQRDSLIFSAAENQYMLGDCAKAQASLREYLAAYPEGAYSLTANYYLADCLLRNHDTAQAIAPLEAIVAKAPNARVEEALGRMAESYEYANRWSDAYSTLQKLEQVTTSPKVLRESRRARLRAAIALADNERIVQSAKDLASTDALSPELMLFARYNLGKALLAQGKLDEAYAAYALIGKNTGSATGAEARYRMVEILAKQGQWTRVQEETLAFAKLNTPHQYWLAKAFILLAKSYEKQGDTYQAQATLQSVVDNYLDKKDGVVDEARRELERVLQRVAAPTTPASSDTIQFKFQN</sequence>